<evidence type="ECO:0000259" key="21">
    <source>
        <dbReference type="PROSITE" id="PS50234"/>
    </source>
</evidence>
<name>A0A3Q3KTN4_9TELE</name>
<evidence type="ECO:0000256" key="3">
    <source>
        <dbReference type="ARBA" id="ARBA00022553"/>
    </source>
</evidence>
<keyword evidence="4 19" id="KW-0812">Transmembrane</keyword>
<evidence type="ECO:0000256" key="14">
    <source>
        <dbReference type="ARBA" id="ARBA00060395"/>
    </source>
</evidence>
<dbReference type="InterPro" id="IPR008399">
    <property type="entry name" value="Anthrax_toxin_rcpt_C"/>
</dbReference>
<dbReference type="InterPro" id="IPR002035">
    <property type="entry name" value="VWF_A"/>
</dbReference>
<keyword evidence="23" id="KW-1185">Reference proteome</keyword>
<dbReference type="Ensembl" id="ENSMAMT00000004873.2">
    <property type="protein sequence ID" value="ENSMAMP00000004753.1"/>
    <property type="gene ID" value="ENSMAMG00000003162.2"/>
</dbReference>
<feature type="region of interest" description="Disordered" evidence="18">
    <location>
        <begin position="407"/>
        <end position="431"/>
    </location>
</feature>
<keyword evidence="5" id="KW-0479">Metal-binding</keyword>
<dbReference type="PANTHER" id="PTHR16059:SF16">
    <property type="entry name" value="ANTHRAX TOXIN RECEPTOR-LIKE"/>
    <property type="match status" value="1"/>
</dbReference>
<feature type="domain" description="VWFA" evidence="21">
    <location>
        <begin position="46"/>
        <end position="214"/>
    </location>
</feature>
<evidence type="ECO:0000313" key="23">
    <source>
        <dbReference type="Proteomes" id="UP000261640"/>
    </source>
</evidence>
<dbReference type="PROSITE" id="PS50234">
    <property type="entry name" value="VWFA"/>
    <property type="match status" value="1"/>
</dbReference>
<feature type="transmembrane region" description="Helical" evidence="19">
    <location>
        <begin position="321"/>
        <end position="342"/>
    </location>
</feature>
<keyword evidence="3" id="KW-0597">Phosphoprotein</keyword>
<evidence type="ECO:0000256" key="15">
    <source>
        <dbReference type="ARBA" id="ARBA00061894"/>
    </source>
</evidence>
<evidence type="ECO:0000256" key="17">
    <source>
        <dbReference type="ARBA" id="ARBA00093334"/>
    </source>
</evidence>
<reference evidence="22" key="2">
    <citation type="submission" date="2025-09" db="UniProtKB">
        <authorList>
            <consortium name="Ensembl"/>
        </authorList>
    </citation>
    <scope>IDENTIFICATION</scope>
</reference>
<evidence type="ECO:0000256" key="16">
    <source>
        <dbReference type="ARBA" id="ARBA00068139"/>
    </source>
</evidence>
<dbReference type="PANTHER" id="PTHR16059">
    <property type="entry name" value="ANTHRAX TOXIN RECEPTOR"/>
    <property type="match status" value="1"/>
</dbReference>
<reference evidence="22" key="1">
    <citation type="submission" date="2025-08" db="UniProtKB">
        <authorList>
            <consortium name="Ensembl"/>
        </authorList>
    </citation>
    <scope>IDENTIFICATION</scope>
</reference>
<comment type="function">
    <text evidence="17">Plays a role in cell attachment and migration. Interacts with extracellular matrix proteins and with the actin cytoskeleton and thereby plays an important role in normal extracellular matrix (ECM) homeostasis. Mediates adhesion of cells to type 1 collagen and gelatin, reorganization of the actin cytoskeleton and promotes cell spreading. Plays a role in the angiogenic response of cultured umbilical vein endothelial cells. May also act as a receptor for PLAU. Upon ligand binding, stimulates the phosphorylation of EGFR and ERK1/2.</text>
</comment>
<evidence type="ECO:0000256" key="5">
    <source>
        <dbReference type="ARBA" id="ARBA00022723"/>
    </source>
</evidence>
<evidence type="ECO:0000256" key="13">
    <source>
        <dbReference type="ARBA" id="ARBA00060389"/>
    </source>
</evidence>
<evidence type="ECO:0000256" key="18">
    <source>
        <dbReference type="SAM" id="MobiDB-lite"/>
    </source>
</evidence>
<feature type="chain" id="PRO_5018672973" description="Anthrax toxin receptor 1" evidence="20">
    <location>
        <begin position="27"/>
        <end position="558"/>
    </location>
</feature>
<dbReference type="InterPro" id="IPR036465">
    <property type="entry name" value="vWFA_dom_sf"/>
</dbReference>
<evidence type="ECO:0000256" key="20">
    <source>
        <dbReference type="SAM" id="SignalP"/>
    </source>
</evidence>
<feature type="compositionally biased region" description="Pro residues" evidence="18">
    <location>
        <begin position="511"/>
        <end position="558"/>
    </location>
</feature>
<evidence type="ECO:0000256" key="12">
    <source>
        <dbReference type="ARBA" id="ARBA00023273"/>
    </source>
</evidence>
<evidence type="ECO:0000256" key="4">
    <source>
        <dbReference type="ARBA" id="ARBA00022692"/>
    </source>
</evidence>
<dbReference type="Pfam" id="PF05587">
    <property type="entry name" value="Anth_Ig"/>
    <property type="match status" value="1"/>
</dbReference>
<keyword evidence="11" id="KW-0325">Glycoprotein</keyword>
<dbReference type="GO" id="GO:0031258">
    <property type="term" value="C:lamellipodium membrane"/>
    <property type="evidence" value="ECO:0007669"/>
    <property type="project" value="UniProtKB-SubCell"/>
</dbReference>
<evidence type="ECO:0000256" key="8">
    <source>
        <dbReference type="ARBA" id="ARBA00023136"/>
    </source>
</evidence>
<evidence type="ECO:0000313" key="22">
    <source>
        <dbReference type="Ensembl" id="ENSMAMP00000004753.1"/>
    </source>
</evidence>
<dbReference type="Pfam" id="PF00092">
    <property type="entry name" value="VWA"/>
    <property type="match status" value="1"/>
</dbReference>
<evidence type="ECO:0000256" key="10">
    <source>
        <dbReference type="ARBA" id="ARBA00023170"/>
    </source>
</evidence>
<dbReference type="SUPFAM" id="SSF53300">
    <property type="entry name" value="vWA-like"/>
    <property type="match status" value="1"/>
</dbReference>
<evidence type="ECO:0000256" key="11">
    <source>
        <dbReference type="ARBA" id="ARBA00023180"/>
    </source>
</evidence>
<protein>
    <recommendedName>
        <fullName evidence="16">Anthrax toxin receptor 1</fullName>
    </recommendedName>
</protein>
<dbReference type="InterPro" id="IPR008400">
    <property type="entry name" value="Anthrax_toxin_rcpt_extracel"/>
</dbReference>
<evidence type="ECO:0000256" key="7">
    <source>
        <dbReference type="ARBA" id="ARBA00022989"/>
    </source>
</evidence>
<feature type="signal peptide" evidence="20">
    <location>
        <begin position="1"/>
        <end position="26"/>
    </location>
</feature>
<dbReference type="Proteomes" id="UP000261640">
    <property type="component" value="Unplaced"/>
</dbReference>
<dbReference type="GO" id="GO:0009986">
    <property type="term" value="C:cell surface"/>
    <property type="evidence" value="ECO:0007669"/>
    <property type="project" value="TreeGrafter"/>
</dbReference>
<accession>A0A3Q3KTN4</accession>
<keyword evidence="6 20" id="KW-0732">Signal</keyword>
<dbReference type="SMART" id="SM00327">
    <property type="entry name" value="VWA"/>
    <property type="match status" value="1"/>
</dbReference>
<evidence type="ECO:0000256" key="9">
    <source>
        <dbReference type="ARBA" id="ARBA00023157"/>
    </source>
</evidence>
<organism evidence="22 23">
    <name type="scientific">Mastacembelus armatus</name>
    <name type="common">zig-zag eel</name>
    <dbReference type="NCBI Taxonomy" id="205130"/>
    <lineage>
        <taxon>Eukaryota</taxon>
        <taxon>Metazoa</taxon>
        <taxon>Chordata</taxon>
        <taxon>Craniata</taxon>
        <taxon>Vertebrata</taxon>
        <taxon>Euteleostomi</taxon>
        <taxon>Actinopterygii</taxon>
        <taxon>Neopterygii</taxon>
        <taxon>Teleostei</taxon>
        <taxon>Neoteleostei</taxon>
        <taxon>Acanthomorphata</taxon>
        <taxon>Anabantaria</taxon>
        <taxon>Synbranchiformes</taxon>
        <taxon>Mastacembelidae</taxon>
        <taxon>Mastacembelus</taxon>
    </lineage>
</organism>
<sequence>MARTQTRVFLALALLGIFFLEVSVKGELQGEQQEAEEERSCQGAFDLYFVLDKSGSVKNHWKEIYSFVKQLAEKFISPMLRMSFIVFSTRGTVILKLTENREAITGGLMALKGVVPGGDTFMNLGLEMANQQIYQERHGTASVIIALTDGELNEWQFDTAQREAQRARSMGAIVYCVGVKEFNQTQLATIADTVDHVFPVWGGFQALRGIIDSIIKKSCIEILAAEPSSVCAGESFQVVVRGNGFLHARNIDHVLCSFKLNDTHTIDERPAGIEDTLLLCPAPVIEEVGRVIYLQVSMNEGLSYITSSVHITTSECFDGTIVLISLLVVFLLLALLLMWWFWPLCCTIDSDDDDGMPKKKWPTVDASYYGGRGVGGIKRMEVRWGEKGSTEEGAKLDKPKNAVVKMPEQEFEPYEPKPRKPPRHLPQQRRWYTPIKGKLDALWALFRRGYDQVSLMRPQPGDQGRCIRFQRVKDRESNPNSQAHPRAHHSPSSPPPPIEQCPLVSNSVPRTKPPSRGPRTTPPTRVPPSMVRPPPGPPPARAPSGPPGPPPSRPPPRL</sequence>
<feature type="region of interest" description="Disordered" evidence="18">
    <location>
        <begin position="474"/>
        <end position="558"/>
    </location>
</feature>
<dbReference type="GO" id="GO:0031527">
    <property type="term" value="C:filopodium membrane"/>
    <property type="evidence" value="ECO:0007669"/>
    <property type="project" value="UniProtKB-SubCell"/>
</dbReference>
<comment type="subcellular location">
    <subcellularLocation>
        <location evidence="14">Cell projection</location>
        <location evidence="14">Filopodium membrane</location>
        <topology evidence="14">Single-pass type I membrane protein</topology>
    </subcellularLocation>
    <subcellularLocation>
        <location evidence="13">Cell projection</location>
        <location evidence="13">Lamellipodium membrane</location>
        <topology evidence="13">Single-pass type I membrane protein</topology>
    </subcellularLocation>
</comment>
<dbReference type="FunFam" id="3.40.50.410:FF:000017">
    <property type="entry name" value="Anthrax toxin receptor 1"/>
    <property type="match status" value="1"/>
</dbReference>
<dbReference type="Gene3D" id="3.40.50.410">
    <property type="entry name" value="von Willebrand factor, type A domain"/>
    <property type="match status" value="1"/>
</dbReference>
<keyword evidence="7 19" id="KW-1133">Transmembrane helix</keyword>
<dbReference type="AlphaFoldDB" id="A0A3Q3KTN4"/>
<dbReference type="GO" id="GO:0046872">
    <property type="term" value="F:metal ion binding"/>
    <property type="evidence" value="ECO:0007669"/>
    <property type="project" value="UniProtKB-KW"/>
</dbReference>
<evidence type="ECO:0000256" key="2">
    <source>
        <dbReference type="ARBA" id="ARBA00022475"/>
    </source>
</evidence>
<evidence type="ECO:0000256" key="6">
    <source>
        <dbReference type="ARBA" id="ARBA00022729"/>
    </source>
</evidence>
<dbReference type="Pfam" id="PF05586">
    <property type="entry name" value="Ant_C"/>
    <property type="match status" value="1"/>
</dbReference>
<keyword evidence="8 19" id="KW-0472">Membrane</keyword>
<keyword evidence="12" id="KW-0966">Cell projection</keyword>
<dbReference type="GeneTree" id="ENSGT00940000157727"/>
<proteinExistence type="inferred from homology"/>
<dbReference type="CDD" id="cd01474">
    <property type="entry name" value="vWA_ATR"/>
    <property type="match status" value="1"/>
</dbReference>
<comment type="similarity">
    <text evidence="1">Belongs to the ATR family.</text>
</comment>
<keyword evidence="10" id="KW-0675">Receptor</keyword>
<evidence type="ECO:0000256" key="1">
    <source>
        <dbReference type="ARBA" id="ARBA00008095"/>
    </source>
</evidence>
<comment type="subunit">
    <text evidence="15">Interacts with gelatin and type 1 collagen. Interacts with the actin cytoskeleton.</text>
</comment>
<keyword evidence="2" id="KW-1003">Cell membrane</keyword>
<keyword evidence="9" id="KW-1015">Disulfide bond</keyword>
<dbReference type="GO" id="GO:0004888">
    <property type="term" value="F:transmembrane signaling receptor activity"/>
    <property type="evidence" value="ECO:0007669"/>
    <property type="project" value="TreeGrafter"/>
</dbReference>
<evidence type="ECO:0000256" key="19">
    <source>
        <dbReference type="SAM" id="Phobius"/>
    </source>
</evidence>